<protein>
    <recommendedName>
        <fullName evidence="3">DUF957 domain-containing protein</fullName>
    </recommendedName>
</protein>
<evidence type="ECO:0000313" key="2">
    <source>
        <dbReference type="Proteomes" id="UP000234661"/>
    </source>
</evidence>
<reference evidence="1 2" key="1">
    <citation type="submission" date="2017-11" db="EMBL/GenBank/DDBJ databases">
        <authorList>
            <person name="Han C.G."/>
        </authorList>
    </citation>
    <scope>NUCLEOTIDE SEQUENCE [LARGE SCALE GENOMIC DNA]</scope>
    <source>
        <strain evidence="1 2">A2</strain>
    </source>
</reference>
<evidence type="ECO:0000313" key="1">
    <source>
        <dbReference type="EMBL" id="PLM69190.1"/>
    </source>
</evidence>
<dbReference type="EMBL" id="PIET01000006">
    <property type="protein sequence ID" value="PLM69190.1"/>
    <property type="molecule type" value="Genomic_DNA"/>
</dbReference>
<reference evidence="1 2" key="2">
    <citation type="submission" date="2018-01" db="EMBL/GenBank/DDBJ databases">
        <title>Genomic study of Klebsiella pneumoniae.</title>
        <authorList>
            <person name="Yang Y."/>
            <person name="Bicalho R."/>
        </authorList>
    </citation>
    <scope>NUCLEOTIDE SEQUENCE [LARGE SCALE GENOMIC DNA]</scope>
    <source>
        <strain evidence="1 2">A2</strain>
    </source>
</reference>
<name>A0A2J5A1K7_9ENTR</name>
<evidence type="ECO:0008006" key="3">
    <source>
        <dbReference type="Google" id="ProtNLM"/>
    </source>
</evidence>
<gene>
    <name evidence="1" type="ORF">CWM85_01175</name>
</gene>
<dbReference type="Proteomes" id="UP000234661">
    <property type="component" value="Unassembled WGS sequence"/>
</dbReference>
<accession>A0A2J5A1K7</accession>
<dbReference type="AlphaFoldDB" id="A0A2J5A1K7"/>
<dbReference type="AntiFam" id="ANF00264">
    <property type="entry name" value="Spurious protein deried frameshifted phage protein"/>
</dbReference>
<organism evidence="1 2">
    <name type="scientific">Klebsiella michiganensis</name>
    <dbReference type="NCBI Taxonomy" id="1134687"/>
    <lineage>
        <taxon>Bacteria</taxon>
        <taxon>Pseudomonadati</taxon>
        <taxon>Pseudomonadota</taxon>
        <taxon>Gammaproteobacteria</taxon>
        <taxon>Enterobacterales</taxon>
        <taxon>Enterobacteriaceae</taxon>
        <taxon>Klebsiella/Raoultella group</taxon>
        <taxon>Klebsiella</taxon>
    </lineage>
</organism>
<comment type="caution">
    <text evidence="1">The sequence shown here is derived from an EMBL/GenBank/DDBJ whole genome shotgun (WGS) entry which is preliminary data.</text>
</comment>
<proteinExistence type="predicted"/>
<sequence>MGFIMSTQNSLEILLAWLKGNVEMETDIIFADDIDSAAMIPAVQSAIAGLKFDVFNDEVSNLLKVKHKQVVKDALDASSDFLDADCVMDRLGISYSDAELRTSGALELHNALLGWASE</sequence>